<reference evidence="1 2" key="1">
    <citation type="journal article" date="2016" name="Nat. Commun.">
        <title>Thousands of microbial genomes shed light on interconnected biogeochemical processes in an aquifer system.</title>
        <authorList>
            <person name="Anantharaman K."/>
            <person name="Brown C.T."/>
            <person name="Hug L.A."/>
            <person name="Sharon I."/>
            <person name="Castelle C.J."/>
            <person name="Probst A.J."/>
            <person name="Thomas B.C."/>
            <person name="Singh A."/>
            <person name="Wilkins M.J."/>
            <person name="Karaoz U."/>
            <person name="Brodie E.L."/>
            <person name="Williams K.H."/>
            <person name="Hubbard S.S."/>
            <person name="Banfield J.F."/>
        </authorList>
    </citation>
    <scope>NUCLEOTIDE SEQUENCE [LARGE SCALE GENOMIC DNA]</scope>
</reference>
<dbReference type="EMBL" id="MGFR01000001">
    <property type="protein sequence ID" value="OGM10063.1"/>
    <property type="molecule type" value="Genomic_DNA"/>
</dbReference>
<protein>
    <submittedName>
        <fullName evidence="1">Uncharacterized protein</fullName>
    </submittedName>
</protein>
<sequence length="127" mass="14318">MTERSTQFLPEDEEAIALFSKDFACDPEMLEEAGLFRMDLLVKARNLIFAPLPSSGEIQLAGELMYEAKFMGEVIRRAEVIRQFQGTDDVSRLDRVSLARGLGSMFDENSPIRQRIKEATEGKTTVV</sequence>
<evidence type="ECO:0000313" key="2">
    <source>
        <dbReference type="Proteomes" id="UP000176778"/>
    </source>
</evidence>
<proteinExistence type="predicted"/>
<evidence type="ECO:0000313" key="1">
    <source>
        <dbReference type="EMBL" id="OGM10063.1"/>
    </source>
</evidence>
<accession>A0A1F7X5A2</accession>
<name>A0A1F7X5A2_9BACT</name>
<dbReference type="STRING" id="1802479.A2Y68_01250"/>
<dbReference type="Proteomes" id="UP000176778">
    <property type="component" value="Unassembled WGS sequence"/>
</dbReference>
<dbReference type="AlphaFoldDB" id="A0A1F7X5A2"/>
<comment type="caution">
    <text evidence="1">The sequence shown here is derived from an EMBL/GenBank/DDBJ whole genome shotgun (WGS) entry which is preliminary data.</text>
</comment>
<organism evidence="1 2">
    <name type="scientific">Candidatus Woesebacteria bacterium RBG_13_46_13</name>
    <dbReference type="NCBI Taxonomy" id="1802479"/>
    <lineage>
        <taxon>Bacteria</taxon>
        <taxon>Candidatus Woeseibacteriota</taxon>
    </lineage>
</organism>
<gene>
    <name evidence="1" type="ORF">A2Y68_01250</name>
</gene>